<feature type="domain" description="Fork-head" evidence="10">
    <location>
        <begin position="75"/>
        <end position="165"/>
    </location>
</feature>
<dbReference type="Gene3D" id="1.10.10.10">
    <property type="entry name" value="Winged helix-like DNA-binding domain superfamily/Winged helix DNA-binding domain"/>
    <property type="match status" value="1"/>
</dbReference>
<keyword evidence="3 8" id="KW-0238">DNA-binding</keyword>
<comment type="subcellular location">
    <subcellularLocation>
        <location evidence="8">Nucleus</location>
    </subcellularLocation>
</comment>
<keyword evidence="6 8" id="KW-0539">Nucleus</keyword>
<dbReference type="PROSITE" id="PS00658">
    <property type="entry name" value="FORK_HEAD_2"/>
    <property type="match status" value="1"/>
</dbReference>
<dbReference type="PROSITE" id="PS00657">
    <property type="entry name" value="FORK_HEAD_1"/>
    <property type="match status" value="1"/>
</dbReference>
<dbReference type="InterPro" id="IPR047513">
    <property type="entry name" value="FOXJ1"/>
</dbReference>
<organism evidence="11 12">
    <name type="scientific">Nesidiocoris tenuis</name>
    <dbReference type="NCBI Taxonomy" id="355587"/>
    <lineage>
        <taxon>Eukaryota</taxon>
        <taxon>Metazoa</taxon>
        <taxon>Ecdysozoa</taxon>
        <taxon>Arthropoda</taxon>
        <taxon>Hexapoda</taxon>
        <taxon>Insecta</taxon>
        <taxon>Pterygota</taxon>
        <taxon>Neoptera</taxon>
        <taxon>Paraneoptera</taxon>
        <taxon>Hemiptera</taxon>
        <taxon>Heteroptera</taxon>
        <taxon>Panheteroptera</taxon>
        <taxon>Cimicomorpha</taxon>
        <taxon>Miridae</taxon>
        <taxon>Dicyphina</taxon>
        <taxon>Nesidiocoris</taxon>
    </lineage>
</organism>
<evidence type="ECO:0000256" key="4">
    <source>
        <dbReference type="ARBA" id="ARBA00023159"/>
    </source>
</evidence>
<keyword evidence="1" id="KW-0970">Cilium biogenesis/degradation</keyword>
<dbReference type="InterPro" id="IPR030456">
    <property type="entry name" value="TF_fork_head_CS_2"/>
</dbReference>
<evidence type="ECO:0000256" key="1">
    <source>
        <dbReference type="ARBA" id="ARBA00022794"/>
    </source>
</evidence>
<accession>A0ABN7B2B3</accession>
<dbReference type="PANTHER" id="PTHR46805:SF4">
    <property type="entry name" value="FORKHEAD BOX PROTEIN J1.2"/>
    <property type="match status" value="1"/>
</dbReference>
<sequence>MAMVCSTKMDPRDEDGDFDDQLTSLNWLHNLSIMPPALPTPPTSPKPQPPKKSPSLRLTLNPTMAEEYRTCGDKKPPFSYATLICMAMKANQNKMSLSSIYTWIKENFIYYRHADPSWQNSIRHNLSLNKCFVKVPRSKDEPGKGGFWKLDMELLEEGQRNRKRHGCSGLTNRRSNRSKRAKAVAEGAPALQTVTINIQAQEIQIQDHLIDGELAFVELTSDQQLMSDQQLTAEQQLAVEQQLSADQQISADQQLADQQLADQQLADQQLAPDLVTQSAICCQPVSPAMSSPLSPENPTEPSLLMQLSQPATILQGPNVIVESVLPEMVATSTEDDDELTTMILGEVGWDHLDFLQSLLDTL</sequence>
<evidence type="ECO:0000313" key="11">
    <source>
        <dbReference type="EMBL" id="BES98546.1"/>
    </source>
</evidence>
<keyword evidence="2" id="KW-0805">Transcription regulation</keyword>
<dbReference type="InterPro" id="IPR036388">
    <property type="entry name" value="WH-like_DNA-bd_sf"/>
</dbReference>
<keyword evidence="12" id="KW-1185">Reference proteome</keyword>
<dbReference type="PRINTS" id="PR00053">
    <property type="entry name" value="FORKHEAD"/>
</dbReference>
<evidence type="ECO:0000256" key="7">
    <source>
        <dbReference type="ARBA" id="ARBA00034770"/>
    </source>
</evidence>
<keyword evidence="4" id="KW-0010">Activator</keyword>
<evidence type="ECO:0000256" key="2">
    <source>
        <dbReference type="ARBA" id="ARBA00023015"/>
    </source>
</evidence>
<dbReference type="EMBL" id="AP028917">
    <property type="protein sequence ID" value="BES98546.1"/>
    <property type="molecule type" value="Genomic_DNA"/>
</dbReference>
<dbReference type="SMART" id="SM00339">
    <property type="entry name" value="FH"/>
    <property type="match status" value="1"/>
</dbReference>
<keyword evidence="5" id="KW-0804">Transcription</keyword>
<feature type="compositionally biased region" description="Pro residues" evidence="9">
    <location>
        <begin position="36"/>
        <end position="52"/>
    </location>
</feature>
<dbReference type="SUPFAM" id="SSF46785">
    <property type="entry name" value="Winged helix' DNA-binding domain"/>
    <property type="match status" value="1"/>
</dbReference>
<evidence type="ECO:0000313" key="12">
    <source>
        <dbReference type="Proteomes" id="UP001307889"/>
    </source>
</evidence>
<evidence type="ECO:0000256" key="6">
    <source>
        <dbReference type="ARBA" id="ARBA00023242"/>
    </source>
</evidence>
<protein>
    <submittedName>
        <fullName evidence="11">Forkhead box protein</fullName>
    </submittedName>
</protein>
<evidence type="ECO:0000256" key="3">
    <source>
        <dbReference type="ARBA" id="ARBA00023125"/>
    </source>
</evidence>
<dbReference type="InterPro" id="IPR001766">
    <property type="entry name" value="Fork_head_dom"/>
</dbReference>
<dbReference type="Proteomes" id="UP001307889">
    <property type="component" value="Chromosome 9"/>
</dbReference>
<feature type="DNA-binding region" description="Fork-head" evidence="8">
    <location>
        <begin position="75"/>
        <end position="165"/>
    </location>
</feature>
<dbReference type="CDD" id="cd20023">
    <property type="entry name" value="FH_FOXJ1"/>
    <property type="match status" value="1"/>
</dbReference>
<dbReference type="PROSITE" id="PS50039">
    <property type="entry name" value="FORK_HEAD_3"/>
    <property type="match status" value="1"/>
</dbReference>
<evidence type="ECO:0000259" key="10">
    <source>
        <dbReference type="PROSITE" id="PS50039"/>
    </source>
</evidence>
<evidence type="ECO:0000256" key="5">
    <source>
        <dbReference type="ARBA" id="ARBA00023163"/>
    </source>
</evidence>
<reference evidence="11 12" key="1">
    <citation type="submission" date="2023-09" db="EMBL/GenBank/DDBJ databases">
        <title>Nesidiocoris tenuis whole genome shotgun sequence.</title>
        <authorList>
            <person name="Shibata T."/>
            <person name="Shimoda M."/>
            <person name="Kobayashi T."/>
            <person name="Uehara T."/>
        </authorList>
    </citation>
    <scope>NUCLEOTIDE SEQUENCE [LARGE SCALE GENOMIC DNA]</scope>
    <source>
        <strain evidence="11 12">Japan</strain>
    </source>
</reference>
<dbReference type="Pfam" id="PF00250">
    <property type="entry name" value="Forkhead"/>
    <property type="match status" value="1"/>
</dbReference>
<feature type="region of interest" description="Disordered" evidence="9">
    <location>
        <begin position="36"/>
        <end position="57"/>
    </location>
</feature>
<dbReference type="InterPro" id="IPR018122">
    <property type="entry name" value="TF_fork_head_CS_1"/>
</dbReference>
<evidence type="ECO:0000256" key="9">
    <source>
        <dbReference type="SAM" id="MobiDB-lite"/>
    </source>
</evidence>
<gene>
    <name evidence="11" type="ORF">NTJ_11360</name>
</gene>
<name>A0ABN7B2B3_9HEMI</name>
<dbReference type="PANTHER" id="PTHR46805">
    <property type="entry name" value="FORKHEAD BOX PROTEIN J1"/>
    <property type="match status" value="1"/>
</dbReference>
<comment type="similarity">
    <text evidence="7">Belongs to the FOXJ1 family.</text>
</comment>
<dbReference type="InterPro" id="IPR036390">
    <property type="entry name" value="WH_DNA-bd_sf"/>
</dbReference>
<dbReference type="InterPro" id="IPR047512">
    <property type="entry name" value="FH_FOXJ1"/>
</dbReference>
<evidence type="ECO:0000256" key="8">
    <source>
        <dbReference type="PROSITE-ProRule" id="PRU00089"/>
    </source>
</evidence>
<proteinExistence type="inferred from homology"/>